<reference evidence="1" key="1">
    <citation type="submission" date="2014-11" db="EMBL/GenBank/DDBJ databases">
        <authorList>
            <person name="Amaro Gonzalez C."/>
        </authorList>
    </citation>
    <scope>NUCLEOTIDE SEQUENCE</scope>
</reference>
<organism evidence="1">
    <name type="scientific">Anguilla anguilla</name>
    <name type="common">European freshwater eel</name>
    <name type="synonym">Muraena anguilla</name>
    <dbReference type="NCBI Taxonomy" id="7936"/>
    <lineage>
        <taxon>Eukaryota</taxon>
        <taxon>Metazoa</taxon>
        <taxon>Chordata</taxon>
        <taxon>Craniata</taxon>
        <taxon>Vertebrata</taxon>
        <taxon>Euteleostomi</taxon>
        <taxon>Actinopterygii</taxon>
        <taxon>Neopterygii</taxon>
        <taxon>Teleostei</taxon>
        <taxon>Anguilliformes</taxon>
        <taxon>Anguillidae</taxon>
        <taxon>Anguilla</taxon>
    </lineage>
</organism>
<protein>
    <submittedName>
        <fullName evidence="1">Uncharacterized protein</fullName>
    </submittedName>
</protein>
<dbReference type="AlphaFoldDB" id="A0A0E9TKK1"/>
<evidence type="ECO:0000313" key="1">
    <source>
        <dbReference type="EMBL" id="JAH53390.1"/>
    </source>
</evidence>
<name>A0A0E9TKK1_ANGAN</name>
<sequence>MCFSSLSLVLEIQIWFIVNNMENTVI</sequence>
<dbReference type="EMBL" id="GBXM01055187">
    <property type="protein sequence ID" value="JAH53390.1"/>
    <property type="molecule type" value="Transcribed_RNA"/>
</dbReference>
<proteinExistence type="predicted"/>
<accession>A0A0E9TKK1</accession>
<reference evidence="1" key="2">
    <citation type="journal article" date="2015" name="Fish Shellfish Immunol.">
        <title>Early steps in the European eel (Anguilla anguilla)-Vibrio vulnificus interaction in the gills: Role of the RtxA13 toxin.</title>
        <authorList>
            <person name="Callol A."/>
            <person name="Pajuelo D."/>
            <person name="Ebbesson L."/>
            <person name="Teles M."/>
            <person name="MacKenzie S."/>
            <person name="Amaro C."/>
        </authorList>
    </citation>
    <scope>NUCLEOTIDE SEQUENCE</scope>
</reference>